<gene>
    <name evidence="2" type="ORF">QIT00_14680</name>
</gene>
<dbReference type="EMBL" id="JASCIS010000012">
    <property type="protein sequence ID" value="MDI3419791.1"/>
    <property type="molecule type" value="Genomic_DNA"/>
</dbReference>
<dbReference type="InterPro" id="IPR001387">
    <property type="entry name" value="Cro/C1-type_HTH"/>
</dbReference>
<dbReference type="CDD" id="cd00093">
    <property type="entry name" value="HTH_XRE"/>
    <property type="match status" value="1"/>
</dbReference>
<proteinExistence type="predicted"/>
<protein>
    <submittedName>
        <fullName evidence="2">Helix-turn-helix transcriptional regulator</fullName>
    </submittedName>
</protein>
<accession>A0ABT6SWJ4</accession>
<sequence length="293" mass="32493">MADNRSDRGVSVSTVLARRLGGELLRMREGCGMRQPQAAEALSASVAKVTKMERGLVPVRDPDIRSLCQLYDVHDPQVIGRLLGLAKADRERRKAKGWWNQYPVLGAQVEYVALEDVAAQVRTHQVTLIPGLLQTPDYARALAVGCGAWEDPDEIERFVEARIARQDRLNSTPPLQLWALIGEGALRQHVGGRDVMRGQLEYLLKLTDRPNIKVQVLPFLGGAHAGMQGAFNIISFAEVNALDVVYLDTPSSSLWLESEQDAARHTAIFDRTARNSLAQADSRSLIRRVIKEL</sequence>
<dbReference type="Pfam" id="PF19054">
    <property type="entry name" value="DUF5753"/>
    <property type="match status" value="1"/>
</dbReference>
<keyword evidence="3" id="KW-1185">Reference proteome</keyword>
<organism evidence="2 3">
    <name type="scientific">Streptomyces luteolus</name>
    <dbReference type="NCBI Taxonomy" id="3043615"/>
    <lineage>
        <taxon>Bacteria</taxon>
        <taxon>Bacillati</taxon>
        <taxon>Actinomycetota</taxon>
        <taxon>Actinomycetes</taxon>
        <taxon>Kitasatosporales</taxon>
        <taxon>Streptomycetaceae</taxon>
        <taxon>Streptomyces</taxon>
    </lineage>
</organism>
<dbReference type="Pfam" id="PF13560">
    <property type="entry name" value="HTH_31"/>
    <property type="match status" value="1"/>
</dbReference>
<dbReference type="SUPFAM" id="SSF47413">
    <property type="entry name" value="lambda repressor-like DNA-binding domains"/>
    <property type="match status" value="1"/>
</dbReference>
<feature type="domain" description="DUF5753" evidence="1">
    <location>
        <begin position="110"/>
        <end position="288"/>
    </location>
</feature>
<evidence type="ECO:0000313" key="3">
    <source>
        <dbReference type="Proteomes" id="UP001237105"/>
    </source>
</evidence>
<comment type="caution">
    <text evidence="2">The sequence shown here is derived from an EMBL/GenBank/DDBJ whole genome shotgun (WGS) entry which is preliminary data.</text>
</comment>
<reference evidence="2 3" key="1">
    <citation type="submission" date="2023-05" db="EMBL/GenBank/DDBJ databases">
        <title>Draft genome sequence of Streptomyces sp. B-S-A12 isolated from a cave soil in Thailand.</title>
        <authorList>
            <person name="Chamroensaksri N."/>
            <person name="Muangham S."/>
        </authorList>
    </citation>
    <scope>NUCLEOTIDE SEQUENCE [LARGE SCALE GENOMIC DNA]</scope>
    <source>
        <strain evidence="2 3">B-S-A12</strain>
    </source>
</reference>
<dbReference type="Gene3D" id="1.10.260.40">
    <property type="entry name" value="lambda repressor-like DNA-binding domains"/>
    <property type="match status" value="1"/>
</dbReference>
<dbReference type="Proteomes" id="UP001237105">
    <property type="component" value="Unassembled WGS sequence"/>
</dbReference>
<evidence type="ECO:0000259" key="1">
    <source>
        <dbReference type="Pfam" id="PF19054"/>
    </source>
</evidence>
<dbReference type="InterPro" id="IPR010982">
    <property type="entry name" value="Lambda_DNA-bd_dom_sf"/>
</dbReference>
<evidence type="ECO:0000313" key="2">
    <source>
        <dbReference type="EMBL" id="MDI3419791.1"/>
    </source>
</evidence>
<dbReference type="RefSeq" id="WP_282535670.1">
    <property type="nucleotide sequence ID" value="NZ_JASCIS010000012.1"/>
</dbReference>
<dbReference type="InterPro" id="IPR043917">
    <property type="entry name" value="DUF5753"/>
</dbReference>
<name>A0ABT6SWJ4_9ACTN</name>